<evidence type="ECO:0000313" key="4">
    <source>
        <dbReference type="Proteomes" id="UP000724874"/>
    </source>
</evidence>
<sequence length="148" mass="16490">LVASFFFFGSSPGRDSVDRFIPTIAYQLSLSIPTTRQFIIKAIENNPLLPHASLWDQAKTLVVEPIRSVLSTTSLATDAYPRIFVIDGLDECTNPDKQCEILQILVQLVQNLPVPFAFLLASRPEIHITSSFNTGQLNNLSTRIFLGR</sequence>
<dbReference type="Proteomes" id="UP000724874">
    <property type="component" value="Unassembled WGS sequence"/>
</dbReference>
<accession>A0A9P5NC84</accession>
<organism evidence="3 4">
    <name type="scientific">Gymnopilus junonius</name>
    <name type="common">Spectacular rustgill mushroom</name>
    <name type="synonym">Gymnopilus spectabilis subsp. junonius</name>
    <dbReference type="NCBI Taxonomy" id="109634"/>
    <lineage>
        <taxon>Eukaryota</taxon>
        <taxon>Fungi</taxon>
        <taxon>Dikarya</taxon>
        <taxon>Basidiomycota</taxon>
        <taxon>Agaricomycotina</taxon>
        <taxon>Agaricomycetes</taxon>
        <taxon>Agaricomycetidae</taxon>
        <taxon>Agaricales</taxon>
        <taxon>Agaricineae</taxon>
        <taxon>Hymenogastraceae</taxon>
        <taxon>Gymnopilus</taxon>
    </lineage>
</organism>
<dbReference type="OrthoDB" id="163438at2759"/>
<dbReference type="EMBL" id="JADNYJ010000185">
    <property type="protein sequence ID" value="KAF8876210.1"/>
    <property type="molecule type" value="Genomic_DNA"/>
</dbReference>
<keyword evidence="1" id="KW-0677">Repeat</keyword>
<evidence type="ECO:0000313" key="3">
    <source>
        <dbReference type="EMBL" id="KAF8876210.1"/>
    </source>
</evidence>
<proteinExistence type="predicted"/>
<dbReference type="Pfam" id="PF24883">
    <property type="entry name" value="NPHP3_N"/>
    <property type="match status" value="1"/>
</dbReference>
<dbReference type="AlphaFoldDB" id="A0A9P5NC84"/>
<evidence type="ECO:0000259" key="2">
    <source>
        <dbReference type="Pfam" id="PF24883"/>
    </source>
</evidence>
<protein>
    <recommendedName>
        <fullName evidence="2">Nephrocystin 3-like N-terminal domain-containing protein</fullName>
    </recommendedName>
</protein>
<comment type="caution">
    <text evidence="3">The sequence shown here is derived from an EMBL/GenBank/DDBJ whole genome shotgun (WGS) entry which is preliminary data.</text>
</comment>
<evidence type="ECO:0000256" key="1">
    <source>
        <dbReference type="ARBA" id="ARBA00022737"/>
    </source>
</evidence>
<reference evidence="3" key="1">
    <citation type="submission" date="2020-11" db="EMBL/GenBank/DDBJ databases">
        <authorList>
            <consortium name="DOE Joint Genome Institute"/>
            <person name="Ahrendt S."/>
            <person name="Riley R."/>
            <person name="Andreopoulos W."/>
            <person name="LaButti K."/>
            <person name="Pangilinan J."/>
            <person name="Ruiz-duenas F.J."/>
            <person name="Barrasa J.M."/>
            <person name="Sanchez-Garcia M."/>
            <person name="Camarero S."/>
            <person name="Miyauchi S."/>
            <person name="Serrano A."/>
            <person name="Linde D."/>
            <person name="Babiker R."/>
            <person name="Drula E."/>
            <person name="Ayuso-Fernandez I."/>
            <person name="Pacheco R."/>
            <person name="Padilla G."/>
            <person name="Ferreira P."/>
            <person name="Barriuso J."/>
            <person name="Kellner H."/>
            <person name="Castanera R."/>
            <person name="Alfaro M."/>
            <person name="Ramirez L."/>
            <person name="Pisabarro A.G."/>
            <person name="Kuo A."/>
            <person name="Tritt A."/>
            <person name="Lipzen A."/>
            <person name="He G."/>
            <person name="Yan M."/>
            <person name="Ng V."/>
            <person name="Cullen D."/>
            <person name="Martin F."/>
            <person name="Rosso M.-N."/>
            <person name="Henrissat B."/>
            <person name="Hibbett D."/>
            <person name="Martinez A.T."/>
            <person name="Grigoriev I.V."/>
        </authorList>
    </citation>
    <scope>NUCLEOTIDE SEQUENCE</scope>
    <source>
        <strain evidence="3">AH 44721</strain>
    </source>
</reference>
<name>A0A9P5NC84_GYMJU</name>
<feature type="domain" description="Nephrocystin 3-like N-terminal" evidence="2">
    <location>
        <begin position="2"/>
        <end position="123"/>
    </location>
</feature>
<feature type="non-terminal residue" evidence="3">
    <location>
        <position position="1"/>
    </location>
</feature>
<keyword evidence="4" id="KW-1185">Reference proteome</keyword>
<dbReference type="InterPro" id="IPR056884">
    <property type="entry name" value="NPHP3-like_N"/>
</dbReference>
<gene>
    <name evidence="3" type="ORF">CPB84DRAFT_1689258</name>
</gene>